<evidence type="ECO:0000313" key="2">
    <source>
        <dbReference type="EMBL" id="POY41962.1"/>
    </source>
</evidence>
<dbReference type="Pfam" id="PF21197">
    <property type="entry name" value="PgaA_barrel"/>
    <property type="match status" value="1"/>
</dbReference>
<dbReference type="EMBL" id="PQVI01000116">
    <property type="protein sequence ID" value="POY41962.1"/>
    <property type="molecule type" value="Genomic_DNA"/>
</dbReference>
<dbReference type="InterPro" id="IPR049003">
    <property type="entry name" value="PgaA_barrel"/>
</dbReference>
<feature type="domain" description="PgaA membrane beta barrel" evidence="1">
    <location>
        <begin position="183"/>
        <end position="429"/>
    </location>
</feature>
<evidence type="ECO:0000313" key="3">
    <source>
        <dbReference type="Proteomes" id="UP000237229"/>
    </source>
</evidence>
<organism evidence="2 3">
    <name type="scientific">Avibacterium endocarditidis</name>
    <dbReference type="NCBI Taxonomy" id="380674"/>
    <lineage>
        <taxon>Bacteria</taxon>
        <taxon>Pseudomonadati</taxon>
        <taxon>Pseudomonadota</taxon>
        <taxon>Gammaproteobacteria</taxon>
        <taxon>Pasteurellales</taxon>
        <taxon>Pasteurellaceae</taxon>
        <taxon>Avibacterium</taxon>
    </lineage>
</organism>
<reference evidence="2 3" key="1">
    <citation type="submission" date="2018-02" db="EMBL/GenBank/DDBJ databases">
        <title>Classification genera of Pasteurellaceae by whole genome sequence comparison.</title>
        <authorList>
            <person name="Christensen H."/>
        </authorList>
    </citation>
    <scope>NUCLEOTIDE SEQUENCE [LARGE SCALE GENOMIC DNA]</scope>
    <source>
        <strain evidence="2 3">20186H4H1</strain>
    </source>
</reference>
<accession>A0ABX4ZR72</accession>
<dbReference type="Proteomes" id="UP000237229">
    <property type="component" value="Unassembled WGS sequence"/>
</dbReference>
<sequence>MINASSDAGYFDQAQSYLSRINPAPFINDYTRTMRIINPEVDQRFFTHVNLMNWRGDKQGAADILQARLNHAGGDAWAILALSEIECSRGNYQKALNLTKKASAFLQSQDQLFVKQNQAYTALEQEDWHLASKLVNGFNAEEKVRSKNLLEQYELRRSARFIANFNIQHQTPNAKQSDEITQDYMLYSAKTEMGHSAYVHYLITQSPTNEDKMRQQRAGVGVGVGVGVALNFYPLMLNIEAGKGIQLNNKAYYSANLSYEINDNWQFGLNGNINGSSFPVKGIKNGIYTKDFGVFVTYSYNDRFLLGININQMNFDDGNRRKSLTTWAGAEVFKHDRWKLTANFRWDIQHNHLIADADDYNPERSRNLELTTNLSYYQPLNYGVAFTHHLKTGVGRFAQTEHSSQNSWSVAYGHEWRLGKRISVSYQLGRKKIFMMAKLNLITSQISVSQYYFRTYDVF</sequence>
<comment type="caution">
    <text evidence="2">The sequence shown here is derived from an EMBL/GenBank/DDBJ whole genome shotgun (WGS) entry which is preliminary data.</text>
</comment>
<protein>
    <submittedName>
        <fullName evidence="2">Poly-beta-1,6 N-acetyl-D-glucosamine export porin PgaA</fullName>
    </submittedName>
</protein>
<gene>
    <name evidence="2" type="ORF">C3Z13_08750</name>
</gene>
<dbReference type="RefSeq" id="WP_103855658.1">
    <property type="nucleotide sequence ID" value="NZ_CBCSDH010000010.1"/>
</dbReference>
<evidence type="ECO:0000259" key="1">
    <source>
        <dbReference type="Pfam" id="PF21197"/>
    </source>
</evidence>
<dbReference type="SUPFAM" id="SSF56935">
    <property type="entry name" value="Porins"/>
    <property type="match status" value="1"/>
</dbReference>
<proteinExistence type="predicted"/>
<name>A0ABX4ZR72_9PAST</name>
<keyword evidence="3" id="KW-1185">Reference proteome</keyword>